<proteinExistence type="predicted"/>
<dbReference type="GeneID" id="28857671"/>
<evidence type="ECO:0000313" key="1">
    <source>
        <dbReference type="EMBL" id="OAQ69166.1"/>
    </source>
</evidence>
<reference evidence="1 2" key="1">
    <citation type="journal article" date="2016" name="PLoS Pathog.">
        <title>Biosynthesis of antibiotic leucinostatins in bio-control fungus Purpureocillium lilacinum and their inhibition on phytophthora revealed by genome mining.</title>
        <authorList>
            <person name="Wang G."/>
            <person name="Liu Z."/>
            <person name="Lin R."/>
            <person name="Li E."/>
            <person name="Mao Z."/>
            <person name="Ling J."/>
            <person name="Yang Y."/>
            <person name="Yin W.B."/>
            <person name="Xie B."/>
        </authorList>
    </citation>
    <scope>NUCLEOTIDE SEQUENCE [LARGE SCALE GENOMIC DNA]</scope>
    <source>
        <strain evidence="1">170</strain>
    </source>
</reference>
<sequence length="153" mass="17272">MRVRLKLLSDHFLSQRTNLLRWHDAEPHLPSACSCIVPASHVSQIMGRGHQRLRSASLTASPCRFSSRRILYHHHWLTDAACQISELSPCHVLWGSNGKVVPDDRNAGRRGTQYLTSCSLAFDKSVLQKEQQKGSQFSRASISPLDRTVQISR</sequence>
<dbReference type="KEGG" id="pchm:VFPPC_15924"/>
<comment type="caution">
    <text evidence="1">The sequence shown here is derived from an EMBL/GenBank/DDBJ whole genome shotgun (WGS) entry which is preliminary data.</text>
</comment>
<dbReference type="AlphaFoldDB" id="A0A179FU29"/>
<organism evidence="1 2">
    <name type="scientific">Pochonia chlamydosporia 170</name>
    <dbReference type="NCBI Taxonomy" id="1380566"/>
    <lineage>
        <taxon>Eukaryota</taxon>
        <taxon>Fungi</taxon>
        <taxon>Dikarya</taxon>
        <taxon>Ascomycota</taxon>
        <taxon>Pezizomycotina</taxon>
        <taxon>Sordariomycetes</taxon>
        <taxon>Hypocreomycetidae</taxon>
        <taxon>Hypocreales</taxon>
        <taxon>Clavicipitaceae</taxon>
        <taxon>Pochonia</taxon>
    </lineage>
</organism>
<evidence type="ECO:0000313" key="2">
    <source>
        <dbReference type="Proteomes" id="UP000078397"/>
    </source>
</evidence>
<dbReference type="RefSeq" id="XP_018146016.1">
    <property type="nucleotide sequence ID" value="XM_018293677.1"/>
</dbReference>
<gene>
    <name evidence="1" type="ORF">VFPPC_15924</name>
</gene>
<dbReference type="Proteomes" id="UP000078397">
    <property type="component" value="Unassembled WGS sequence"/>
</dbReference>
<name>A0A179FU29_METCM</name>
<keyword evidence="2" id="KW-1185">Reference proteome</keyword>
<accession>A0A179FU29</accession>
<protein>
    <submittedName>
        <fullName evidence="1">Uncharacterized protein</fullName>
    </submittedName>
</protein>
<dbReference type="EMBL" id="LSBJ02000003">
    <property type="protein sequence ID" value="OAQ69166.1"/>
    <property type="molecule type" value="Genomic_DNA"/>
</dbReference>